<evidence type="ECO:0000313" key="1">
    <source>
        <dbReference type="EMBL" id="XBH05738.1"/>
    </source>
</evidence>
<proteinExistence type="predicted"/>
<accession>A0AAU7CJV8</accession>
<dbReference type="RefSeq" id="WP_406698587.1">
    <property type="nucleotide sequence ID" value="NZ_CP155447.1"/>
</dbReference>
<dbReference type="EMBL" id="CP155447">
    <property type="protein sequence ID" value="XBH05738.1"/>
    <property type="molecule type" value="Genomic_DNA"/>
</dbReference>
<organism evidence="1">
    <name type="scientific">Singulisphaera sp. Ch08</name>
    <dbReference type="NCBI Taxonomy" id="3120278"/>
    <lineage>
        <taxon>Bacteria</taxon>
        <taxon>Pseudomonadati</taxon>
        <taxon>Planctomycetota</taxon>
        <taxon>Planctomycetia</taxon>
        <taxon>Isosphaerales</taxon>
        <taxon>Isosphaeraceae</taxon>
        <taxon>Singulisphaera</taxon>
    </lineage>
</organism>
<reference evidence="1" key="1">
    <citation type="submission" date="2024-05" db="EMBL/GenBank/DDBJ databases">
        <title>Planctomycetes of the genus Singulisphaera possess chitinolytic capabilities.</title>
        <authorList>
            <person name="Ivanova A."/>
        </authorList>
    </citation>
    <scope>NUCLEOTIDE SEQUENCE</scope>
    <source>
        <strain evidence="1">Ch08T</strain>
    </source>
</reference>
<sequence>MRVKMIQTVKSSNGEFAHFSRLIFLPVAPYVGLSIIGLQDRPKDDDPSEATIEHVYYDFRETCFVAELSTYEYREDKSVRDGEYGSATWIAENPYQDWKSLD</sequence>
<dbReference type="AlphaFoldDB" id="A0AAU7CJV8"/>
<protein>
    <submittedName>
        <fullName evidence="1">Uncharacterized protein</fullName>
    </submittedName>
</protein>
<gene>
    <name evidence="1" type="ORF">V5E97_06855</name>
</gene>
<name>A0AAU7CJV8_9BACT</name>